<gene>
    <name evidence="2" type="ORF">ACFPQ4_08690</name>
</gene>
<keyword evidence="1" id="KW-0472">Membrane</keyword>
<comment type="caution">
    <text evidence="2">The sequence shown here is derived from an EMBL/GenBank/DDBJ whole genome shotgun (WGS) entry which is preliminary data.</text>
</comment>
<evidence type="ECO:0000256" key="1">
    <source>
        <dbReference type="SAM" id="Phobius"/>
    </source>
</evidence>
<feature type="transmembrane region" description="Helical" evidence="1">
    <location>
        <begin position="46"/>
        <end position="69"/>
    </location>
</feature>
<evidence type="ECO:0008006" key="4">
    <source>
        <dbReference type="Google" id="ProtNLM"/>
    </source>
</evidence>
<sequence length="246" mass="28001">MRQWSALFIKDFKLTRSVFFIGLVMNVLIAMLTIFMGRVANDSLLVFVPLAIAVAIHAAYIPLIVIIGLKSEGNHLHLWLNNPQPAFKLLLSKIAIGLMTMVISLAFLYALSRLLIESKFSLIEPYWTDTWKMGWFVFPHIIWISIELGTWVMVLWAIYQYLKLKIGRWSWAVVAGAAVFSEGLNSLFKTSELYRLVAEWGGITYKFPAILSEPIQTYAGGYIYDFIIIIGLFILTAWLVDNKVEG</sequence>
<proteinExistence type="predicted"/>
<feature type="transmembrane region" description="Helical" evidence="1">
    <location>
        <begin position="221"/>
        <end position="240"/>
    </location>
</feature>
<feature type="transmembrane region" description="Helical" evidence="1">
    <location>
        <begin position="136"/>
        <end position="159"/>
    </location>
</feature>
<organism evidence="2 3">
    <name type="scientific">Cohnella yongneupensis</name>
    <dbReference type="NCBI Taxonomy" id="425006"/>
    <lineage>
        <taxon>Bacteria</taxon>
        <taxon>Bacillati</taxon>
        <taxon>Bacillota</taxon>
        <taxon>Bacilli</taxon>
        <taxon>Bacillales</taxon>
        <taxon>Paenibacillaceae</taxon>
        <taxon>Cohnella</taxon>
    </lineage>
</organism>
<feature type="transmembrane region" description="Helical" evidence="1">
    <location>
        <begin position="20"/>
        <end position="40"/>
    </location>
</feature>
<evidence type="ECO:0000313" key="2">
    <source>
        <dbReference type="EMBL" id="MFC5529524.1"/>
    </source>
</evidence>
<name>A0ABW0R2S0_9BACL</name>
<dbReference type="EMBL" id="JBHSNC010000025">
    <property type="protein sequence ID" value="MFC5529524.1"/>
    <property type="molecule type" value="Genomic_DNA"/>
</dbReference>
<protein>
    <recommendedName>
        <fullName evidence="4">ABC transporter permease</fullName>
    </recommendedName>
</protein>
<feature type="transmembrane region" description="Helical" evidence="1">
    <location>
        <begin position="90"/>
        <end position="116"/>
    </location>
</feature>
<keyword evidence="1" id="KW-1133">Transmembrane helix</keyword>
<reference evidence="3" key="1">
    <citation type="journal article" date="2019" name="Int. J. Syst. Evol. Microbiol.">
        <title>The Global Catalogue of Microorganisms (GCM) 10K type strain sequencing project: providing services to taxonomists for standard genome sequencing and annotation.</title>
        <authorList>
            <consortium name="The Broad Institute Genomics Platform"/>
            <consortium name="The Broad Institute Genome Sequencing Center for Infectious Disease"/>
            <person name="Wu L."/>
            <person name="Ma J."/>
        </authorList>
    </citation>
    <scope>NUCLEOTIDE SEQUENCE [LARGE SCALE GENOMIC DNA]</scope>
    <source>
        <strain evidence="3">CGMCC 1.18578</strain>
    </source>
</reference>
<accession>A0ABW0R2S0</accession>
<keyword evidence="3" id="KW-1185">Reference proteome</keyword>
<dbReference type="RefSeq" id="WP_378111409.1">
    <property type="nucleotide sequence ID" value="NZ_JBHSNC010000025.1"/>
</dbReference>
<keyword evidence="1" id="KW-0812">Transmembrane</keyword>
<dbReference type="Proteomes" id="UP001596108">
    <property type="component" value="Unassembled WGS sequence"/>
</dbReference>
<evidence type="ECO:0000313" key="3">
    <source>
        <dbReference type="Proteomes" id="UP001596108"/>
    </source>
</evidence>